<name>Q0RUC2_FRAAA</name>
<protein>
    <submittedName>
        <fullName evidence="1">Uncharacterized protein</fullName>
    </submittedName>
</protein>
<dbReference type="EMBL" id="CT573213">
    <property type="protein sequence ID" value="CAJ58820.1"/>
    <property type="molecule type" value="Genomic_DNA"/>
</dbReference>
<dbReference type="STRING" id="326424.FRAAL0141"/>
<dbReference type="KEGG" id="fal:FRAAL0141"/>
<dbReference type="Proteomes" id="UP000000657">
    <property type="component" value="Chromosome"/>
</dbReference>
<dbReference type="HOGENOM" id="CLU_2129741_0_0_11"/>
<reference evidence="1 2" key="1">
    <citation type="journal article" date="2007" name="Genome Res.">
        <title>Genome characteristics of facultatively symbiotic Frankia sp. strains reflect host range and host plant biogeography.</title>
        <authorList>
            <person name="Normand P."/>
            <person name="Lapierre P."/>
            <person name="Tisa L.S."/>
            <person name="Gogarten J.P."/>
            <person name="Alloisio N."/>
            <person name="Bagnarol E."/>
            <person name="Bassi C.A."/>
            <person name="Berry A.M."/>
            <person name="Bickhart D.M."/>
            <person name="Choisne N."/>
            <person name="Couloux A."/>
            <person name="Cournoyer B."/>
            <person name="Cruveiller S."/>
            <person name="Daubin V."/>
            <person name="Demange N."/>
            <person name="Francino M.P."/>
            <person name="Goltsman E."/>
            <person name="Huang Y."/>
            <person name="Kopp O.R."/>
            <person name="Labarre L."/>
            <person name="Lapidus A."/>
            <person name="Lavire C."/>
            <person name="Marechal J."/>
            <person name="Martinez M."/>
            <person name="Mastronunzio J.E."/>
            <person name="Mullin B.C."/>
            <person name="Niemann J."/>
            <person name="Pujic P."/>
            <person name="Rawnsley T."/>
            <person name="Rouy Z."/>
            <person name="Schenowitz C."/>
            <person name="Sellstedt A."/>
            <person name="Tavares F."/>
            <person name="Tomkins J.P."/>
            <person name="Vallenet D."/>
            <person name="Valverde C."/>
            <person name="Wall L.G."/>
            <person name="Wang Y."/>
            <person name="Medigue C."/>
            <person name="Benson D.R."/>
        </authorList>
    </citation>
    <scope>NUCLEOTIDE SEQUENCE [LARGE SCALE GENOMIC DNA]</scope>
    <source>
        <strain evidence="2">DSM 45986 / CECT 9034 / ACN14a</strain>
    </source>
</reference>
<organism evidence="1 2">
    <name type="scientific">Frankia alni (strain DSM 45986 / CECT 9034 / ACN14a)</name>
    <dbReference type="NCBI Taxonomy" id="326424"/>
    <lineage>
        <taxon>Bacteria</taxon>
        <taxon>Bacillati</taxon>
        <taxon>Actinomycetota</taxon>
        <taxon>Actinomycetes</taxon>
        <taxon>Frankiales</taxon>
        <taxon>Frankiaceae</taxon>
        <taxon>Frankia</taxon>
    </lineage>
</organism>
<gene>
    <name evidence="1" type="ordered locus">FRAAL0141</name>
</gene>
<dbReference type="eggNOG" id="ENOG502Z95Q">
    <property type="taxonomic scope" value="Bacteria"/>
</dbReference>
<keyword evidence="2" id="KW-1185">Reference proteome</keyword>
<accession>Q0RUC2</accession>
<evidence type="ECO:0000313" key="1">
    <source>
        <dbReference type="EMBL" id="CAJ58820.1"/>
    </source>
</evidence>
<evidence type="ECO:0000313" key="2">
    <source>
        <dbReference type="Proteomes" id="UP000000657"/>
    </source>
</evidence>
<proteinExistence type="predicted"/>
<dbReference type="AlphaFoldDB" id="Q0RUC2"/>
<sequence>MIDQMRLGEPERSRESLEELPFKFRYRYYCQVSTCSGHRHSIIDWEIGQAYRSWRARYGDEQVLGKIRQKWFKELASPKRDTYFMIGNAHQFPNSFMVLGVVWPPARPQLSLF</sequence>